<evidence type="ECO:0000256" key="6">
    <source>
        <dbReference type="ARBA" id="ARBA00022741"/>
    </source>
</evidence>
<dbReference type="SUPFAM" id="SSF56059">
    <property type="entry name" value="Glutathione synthetase ATP-binding domain-like"/>
    <property type="match status" value="1"/>
</dbReference>
<dbReference type="Pfam" id="PF02843">
    <property type="entry name" value="GARS_C"/>
    <property type="match status" value="1"/>
</dbReference>
<dbReference type="GO" id="GO:0004637">
    <property type="term" value="F:phosphoribosylamine-glycine ligase activity"/>
    <property type="evidence" value="ECO:0007669"/>
    <property type="project" value="UniProtKB-EC"/>
</dbReference>
<dbReference type="Gene3D" id="3.30.470.20">
    <property type="entry name" value="ATP-grasp fold, B domain"/>
    <property type="match status" value="1"/>
</dbReference>
<dbReference type="NCBIfam" id="TIGR00877">
    <property type="entry name" value="purD"/>
    <property type="match status" value="1"/>
</dbReference>
<dbReference type="InterPro" id="IPR020561">
    <property type="entry name" value="PRibGlycinamid_synth_ATP-grasp"/>
</dbReference>
<dbReference type="Gene3D" id="3.40.50.20">
    <property type="match status" value="1"/>
</dbReference>
<dbReference type="EC" id="6.3.4.13" evidence="4 12"/>
<keyword evidence="16" id="KW-1185">Reference proteome</keyword>
<dbReference type="InterPro" id="IPR020562">
    <property type="entry name" value="PRibGlycinamide_synth_N"/>
</dbReference>
<organism evidence="15 16">
    <name type="scientific">Candidatus Seongchinamella marina</name>
    <dbReference type="NCBI Taxonomy" id="2518990"/>
    <lineage>
        <taxon>Bacteria</taxon>
        <taxon>Pseudomonadati</taxon>
        <taxon>Pseudomonadota</taxon>
        <taxon>Gammaproteobacteria</taxon>
        <taxon>Cellvibrionales</taxon>
        <taxon>Halieaceae</taxon>
        <taxon>Seongchinamella</taxon>
    </lineage>
</organism>
<evidence type="ECO:0000313" key="15">
    <source>
        <dbReference type="EMBL" id="MCX2975557.1"/>
    </source>
</evidence>
<dbReference type="InterPro" id="IPR020559">
    <property type="entry name" value="PRibGlycinamide_synth_CS"/>
</dbReference>
<gene>
    <name evidence="12 15" type="primary">purD</name>
    <name evidence="15" type="ORF">EYC87_18405</name>
</gene>
<comment type="pathway">
    <text evidence="3 12">Purine metabolism; IMP biosynthesis via de novo pathway; N(1)-(5-phospho-D-ribosyl)glycinamide from 5-phospho-alpha-D-ribose 1-diphosphate: step 2/2.</text>
</comment>
<accession>A0ABT3T202</accession>
<evidence type="ECO:0000256" key="3">
    <source>
        <dbReference type="ARBA" id="ARBA00005174"/>
    </source>
</evidence>
<comment type="cofactor">
    <cofactor evidence="1">
        <name>Mn(2+)</name>
        <dbReference type="ChEBI" id="CHEBI:29035"/>
    </cofactor>
</comment>
<dbReference type="Proteomes" id="UP001143307">
    <property type="component" value="Unassembled WGS sequence"/>
</dbReference>
<dbReference type="Gene3D" id="3.30.1490.20">
    <property type="entry name" value="ATP-grasp fold, A domain"/>
    <property type="match status" value="1"/>
</dbReference>
<dbReference type="Pfam" id="PF02844">
    <property type="entry name" value="GARS_N"/>
    <property type="match status" value="1"/>
</dbReference>
<evidence type="ECO:0000256" key="1">
    <source>
        <dbReference type="ARBA" id="ARBA00001936"/>
    </source>
</evidence>
<dbReference type="RefSeq" id="WP_279254192.1">
    <property type="nucleotide sequence ID" value="NZ_SHNP01000009.1"/>
</dbReference>
<dbReference type="PANTHER" id="PTHR43472:SF1">
    <property type="entry name" value="PHOSPHORIBOSYLAMINE--GLYCINE LIGASE, CHLOROPLASTIC"/>
    <property type="match status" value="1"/>
</dbReference>
<comment type="similarity">
    <text evidence="9 12">Belongs to the GARS family.</text>
</comment>
<dbReference type="InterPro" id="IPR013815">
    <property type="entry name" value="ATP_grasp_subdomain_1"/>
</dbReference>
<evidence type="ECO:0000313" key="16">
    <source>
        <dbReference type="Proteomes" id="UP001143307"/>
    </source>
</evidence>
<sequence length="429" mass="45426">MNVLIIGSGGREHALAWKAAQSDKAETIYVAPGNAGTANEHGIENIALDVMDFPALADFAEHNQVGLTIVGPEAPLVEGIVDYFAQRNLRCFGPSAGAAQLEGSKAFTKDFLARHQIPTGAYANFTEVEPALAYLREQGAPIVVKADGLAAGKGVIVAETLEQAEEAVTDMLSGNAFGDAGCRVVIEEFLEGEEASFIVMVDGANVLPMATSQDHKRIGEGDIGPNTGGMGAYSPAPVVNNLIHQRIMDEVIMPTVRGMAAEGNDYTGFLYAGLMISPEGEPKVIEYNCRFGDPETQPIMVRLQSDLVALCESALDKKLDTISAHWDQRCAIGVVLAAGGYPASYGKGAVIQGLAAPQADNIKVFHAGTEQDGDKIVTSGGRVLCVTALGDDIAAAQKDCYLGVDKISWEGVTLRRDIGWRAIARYSQD</sequence>
<dbReference type="Pfam" id="PF01071">
    <property type="entry name" value="GARS_A"/>
    <property type="match status" value="1"/>
</dbReference>
<dbReference type="InterPro" id="IPR011054">
    <property type="entry name" value="Rudment_hybrid_motif"/>
</dbReference>
<feature type="domain" description="ATP-grasp" evidence="14">
    <location>
        <begin position="109"/>
        <end position="316"/>
    </location>
</feature>
<evidence type="ECO:0000256" key="8">
    <source>
        <dbReference type="ARBA" id="ARBA00022840"/>
    </source>
</evidence>
<proteinExistence type="inferred from homology"/>
<dbReference type="InterPro" id="IPR020560">
    <property type="entry name" value="PRibGlycinamide_synth_C-dom"/>
</dbReference>
<dbReference type="SMART" id="SM01209">
    <property type="entry name" value="GARS_A"/>
    <property type="match status" value="1"/>
</dbReference>
<dbReference type="EMBL" id="SHNP01000009">
    <property type="protein sequence ID" value="MCX2975557.1"/>
    <property type="molecule type" value="Genomic_DNA"/>
</dbReference>
<evidence type="ECO:0000259" key="14">
    <source>
        <dbReference type="PROSITE" id="PS50975"/>
    </source>
</evidence>
<dbReference type="SMART" id="SM01210">
    <property type="entry name" value="GARS_C"/>
    <property type="match status" value="1"/>
</dbReference>
<evidence type="ECO:0000256" key="7">
    <source>
        <dbReference type="ARBA" id="ARBA00022755"/>
    </source>
</evidence>
<evidence type="ECO:0000256" key="5">
    <source>
        <dbReference type="ARBA" id="ARBA00022598"/>
    </source>
</evidence>
<evidence type="ECO:0000256" key="10">
    <source>
        <dbReference type="ARBA" id="ARBA00042242"/>
    </source>
</evidence>
<keyword evidence="6 13" id="KW-0547">Nucleotide-binding</keyword>
<comment type="cofactor">
    <cofactor evidence="2">
        <name>Mg(2+)</name>
        <dbReference type="ChEBI" id="CHEBI:18420"/>
    </cofactor>
</comment>
<keyword evidence="8 13" id="KW-0067">ATP-binding</keyword>
<comment type="caution">
    <text evidence="15">The sequence shown here is derived from an EMBL/GenBank/DDBJ whole genome shotgun (WGS) entry which is preliminary data.</text>
</comment>
<evidence type="ECO:0000256" key="4">
    <source>
        <dbReference type="ARBA" id="ARBA00013255"/>
    </source>
</evidence>
<evidence type="ECO:0000256" key="11">
    <source>
        <dbReference type="ARBA" id="ARBA00042864"/>
    </source>
</evidence>
<evidence type="ECO:0000256" key="12">
    <source>
        <dbReference type="HAMAP-Rule" id="MF_00138"/>
    </source>
</evidence>
<dbReference type="PROSITE" id="PS50975">
    <property type="entry name" value="ATP_GRASP"/>
    <property type="match status" value="1"/>
</dbReference>
<keyword evidence="7 12" id="KW-0658">Purine biosynthesis</keyword>
<dbReference type="Gene3D" id="3.90.600.10">
    <property type="entry name" value="Phosphoribosylglycinamide synthetase, C-terminal domain"/>
    <property type="match status" value="1"/>
</dbReference>
<evidence type="ECO:0000256" key="13">
    <source>
        <dbReference type="PROSITE-ProRule" id="PRU00409"/>
    </source>
</evidence>
<dbReference type="PANTHER" id="PTHR43472">
    <property type="entry name" value="PHOSPHORIBOSYLAMINE--GLYCINE LIGASE"/>
    <property type="match status" value="1"/>
</dbReference>
<dbReference type="InterPro" id="IPR011761">
    <property type="entry name" value="ATP-grasp"/>
</dbReference>
<protein>
    <recommendedName>
        <fullName evidence="4 12">Phosphoribosylamine--glycine ligase</fullName>
        <ecNumber evidence="4 12">6.3.4.13</ecNumber>
    </recommendedName>
    <alternativeName>
        <fullName evidence="12">GARS</fullName>
    </alternativeName>
    <alternativeName>
        <fullName evidence="10 12">Glycinamide ribonucleotide synthetase</fullName>
    </alternativeName>
    <alternativeName>
        <fullName evidence="11 12">Phosphoribosylglycinamide synthetase</fullName>
    </alternativeName>
</protein>
<comment type="catalytic activity">
    <reaction evidence="12">
        <text>5-phospho-beta-D-ribosylamine + glycine + ATP = N(1)-(5-phospho-beta-D-ribosyl)glycinamide + ADP + phosphate + H(+)</text>
        <dbReference type="Rhea" id="RHEA:17453"/>
        <dbReference type="ChEBI" id="CHEBI:15378"/>
        <dbReference type="ChEBI" id="CHEBI:30616"/>
        <dbReference type="ChEBI" id="CHEBI:43474"/>
        <dbReference type="ChEBI" id="CHEBI:57305"/>
        <dbReference type="ChEBI" id="CHEBI:58681"/>
        <dbReference type="ChEBI" id="CHEBI:143788"/>
        <dbReference type="ChEBI" id="CHEBI:456216"/>
        <dbReference type="EC" id="6.3.4.13"/>
    </reaction>
</comment>
<keyword evidence="5 12" id="KW-0436">Ligase</keyword>
<dbReference type="HAMAP" id="MF_00138">
    <property type="entry name" value="GARS"/>
    <property type="match status" value="1"/>
</dbReference>
<dbReference type="InterPro" id="IPR016185">
    <property type="entry name" value="PreATP-grasp_dom_sf"/>
</dbReference>
<evidence type="ECO:0000256" key="2">
    <source>
        <dbReference type="ARBA" id="ARBA00001946"/>
    </source>
</evidence>
<dbReference type="SUPFAM" id="SSF52440">
    <property type="entry name" value="PreATP-grasp domain"/>
    <property type="match status" value="1"/>
</dbReference>
<dbReference type="InterPro" id="IPR037123">
    <property type="entry name" value="PRibGlycinamide_synth_C_sf"/>
</dbReference>
<dbReference type="PROSITE" id="PS00184">
    <property type="entry name" value="GARS"/>
    <property type="match status" value="1"/>
</dbReference>
<dbReference type="InterPro" id="IPR000115">
    <property type="entry name" value="PRibGlycinamide_synth"/>
</dbReference>
<evidence type="ECO:0000256" key="9">
    <source>
        <dbReference type="ARBA" id="ARBA00038345"/>
    </source>
</evidence>
<reference evidence="15" key="1">
    <citation type="submission" date="2019-02" db="EMBL/GenBank/DDBJ databases">
        <authorList>
            <person name="Li S.-H."/>
        </authorList>
    </citation>
    <scope>NUCLEOTIDE SEQUENCE</scope>
    <source>
        <strain evidence="15">IMCC8485</strain>
    </source>
</reference>
<name>A0ABT3T202_9GAMM</name>
<dbReference type="SUPFAM" id="SSF51246">
    <property type="entry name" value="Rudiment single hybrid motif"/>
    <property type="match status" value="1"/>
</dbReference>